<dbReference type="EMBL" id="GG701253">
    <property type="protein sequence ID" value="KOB64267.1"/>
    <property type="molecule type" value="Genomic_DNA"/>
</dbReference>
<keyword evidence="1" id="KW-0472">Membrane</keyword>
<sequence length="250" mass="29063">MRYRQYFSANRYIPYTSGKYRGKRYIYLKEIVELIVVTPIIIVILLHLPKVNYEELDFNDIYVPGCPKYKTLIEVLPEPSGINTTASGKNIPRNIQNDIQNDDIPSNKFSDNEWNTLKDDFISQYLPNTEPNNNYRSGDIPFNTQPNTLYFDKPQEKPFITSMHDRDLHTGEEISYSINMVNGMNDIPINRDNKIYSGIDLINDALNGDYDIYDEVLKRKDYELFGTNHPNVQVHIVLQKIQIVTPSTTN</sequence>
<organism evidence="3 4">
    <name type="scientific">Plasmodium falciparum (isolate HB3)</name>
    <dbReference type="NCBI Taxonomy" id="137071"/>
    <lineage>
        <taxon>Eukaryota</taxon>
        <taxon>Sar</taxon>
        <taxon>Alveolata</taxon>
        <taxon>Apicomplexa</taxon>
        <taxon>Aconoidasida</taxon>
        <taxon>Haemosporida</taxon>
        <taxon>Plasmodiidae</taxon>
        <taxon>Plasmodium</taxon>
        <taxon>Plasmodium (Laverania)</taxon>
    </lineage>
</organism>
<evidence type="ECO:0000259" key="2">
    <source>
        <dbReference type="Pfam" id="PF15445"/>
    </source>
</evidence>
<keyword evidence="1" id="KW-0812">Transmembrane</keyword>
<dbReference type="InterPro" id="IPR029211">
    <property type="entry name" value="PfEMP1_ATS"/>
</dbReference>
<protein>
    <recommendedName>
        <fullName evidence="2">Plasmodium falciparum erythrocyte membrane protein 1 acidic terminal segment domain-containing protein</fullName>
    </recommendedName>
</protein>
<dbReference type="InterPro" id="IPR044932">
    <property type="entry name" value="PfEMP1_ATS_sf"/>
</dbReference>
<reference evidence="3 4" key="1">
    <citation type="submission" date="2006-03" db="EMBL/GenBank/DDBJ databases">
        <title>Annotation of Plasmodium falciparum HB3.</title>
        <authorList>
            <consortium name="The Broad Institute Genome Sequencing Platform"/>
            <person name="Volkman S.K."/>
            <person name="Neafsey D.E."/>
            <person name="Dash A.P."/>
            <person name="Chitnis C.E."/>
            <person name="Hartl D.L."/>
            <person name="Young S.K."/>
            <person name="Zeng Q."/>
            <person name="Koehrsen M."/>
            <person name="Alvarado L."/>
            <person name="Berlin A."/>
            <person name="Borenstein D."/>
            <person name="Chapman S.B."/>
            <person name="Chen Z."/>
            <person name="Engels R."/>
            <person name="Freedman E."/>
            <person name="Gellesch M."/>
            <person name="Goldberg J."/>
            <person name="Griggs A."/>
            <person name="Gujja S."/>
            <person name="Heilman E.R."/>
            <person name="Heiman D.I."/>
            <person name="Howarth C."/>
            <person name="Jen D."/>
            <person name="Larson L."/>
            <person name="Mehta T."/>
            <person name="Neiman D."/>
            <person name="Park D."/>
            <person name="Pearson M."/>
            <person name="Roberts A."/>
            <person name="Saif S."/>
            <person name="Shea T."/>
            <person name="Shenoy N."/>
            <person name="Sisk P."/>
            <person name="Stolte C."/>
            <person name="Sykes S."/>
            <person name="Walk T."/>
            <person name="White J."/>
            <person name="Yandava C."/>
            <person name="Haas B."/>
            <person name="Henn M.R."/>
            <person name="Nusbaum C."/>
            <person name="Birren B."/>
        </authorList>
    </citation>
    <scope>NUCLEOTIDE SEQUENCE [LARGE SCALE GENOMIC DNA]</scope>
    <source>
        <strain evidence="3">HB3</strain>
    </source>
</reference>
<dbReference type="AlphaFoldDB" id="A0A0L7KLT4"/>
<gene>
    <name evidence="3" type="ORF">PFHG_05576</name>
</gene>
<evidence type="ECO:0000256" key="1">
    <source>
        <dbReference type="SAM" id="Phobius"/>
    </source>
</evidence>
<evidence type="ECO:0000313" key="4">
    <source>
        <dbReference type="Proteomes" id="UP000054289"/>
    </source>
</evidence>
<name>A0A0L7KLT4_PLAFX</name>
<dbReference type="Gene3D" id="1.10.1900.40">
    <property type="entry name" value="Acidic terminal segments, variant surface antigen of PfEMP1"/>
    <property type="match status" value="1"/>
</dbReference>
<feature type="domain" description="Plasmodium falciparum erythrocyte membrane protein 1 acidic terminal segment" evidence="2">
    <location>
        <begin position="8"/>
        <end position="231"/>
    </location>
</feature>
<dbReference type="Proteomes" id="UP000054289">
    <property type="component" value="Unassembled WGS sequence"/>
</dbReference>
<dbReference type="KEGG" id="pfh:PFHG_05576"/>
<evidence type="ECO:0000313" key="3">
    <source>
        <dbReference type="EMBL" id="KOB64267.1"/>
    </source>
</evidence>
<keyword evidence="1" id="KW-1133">Transmembrane helix</keyword>
<reference evidence="4" key="2">
    <citation type="submission" date="2006-03" db="EMBL/GenBank/DDBJ databases">
        <title>The genome sequence of the Plasmodium falciparum HB3.</title>
        <authorList>
            <consortium name="The Broad Institute Genome Sequencing Platform"/>
            <person name="Birren B."/>
            <person name="Lander E."/>
            <person name="Galagan J."/>
            <person name="Nusbaum C."/>
            <person name="Devon K."/>
            <person name="Henn M."/>
            <person name="Jaffe D."/>
            <person name="Butler J."/>
            <person name="Alvarez P."/>
            <person name="Gnerre S."/>
            <person name="Grabherr M."/>
            <person name="Kleber M."/>
            <person name="Mauceli E."/>
            <person name="Brockman W."/>
            <person name="MacCallum I.A."/>
            <person name="Rounsley S."/>
            <person name="Young S."/>
            <person name="LaButti K."/>
            <person name="Pushparaj V."/>
            <person name="DeCaprio D."/>
            <person name="Crawford M."/>
            <person name="Koehrsen M."/>
            <person name="Engels R."/>
            <person name="Montgomery P."/>
            <person name="Pearson M."/>
            <person name="Howarth C."/>
            <person name="Larson L."/>
            <person name="Luoma S."/>
            <person name="White J."/>
            <person name="Kodira C."/>
            <person name="Zeng Q."/>
            <person name="Oleary S."/>
            <person name="Yandava C."/>
            <person name="Alvarado L."/>
            <person name="Wirth D."/>
            <person name="Volkman S."/>
            <person name="Hartl D."/>
        </authorList>
    </citation>
    <scope>NUCLEOTIDE SEQUENCE [LARGE SCALE GENOMIC DNA]</scope>
</reference>
<feature type="transmembrane region" description="Helical" evidence="1">
    <location>
        <begin position="31"/>
        <end position="48"/>
    </location>
</feature>
<accession>A0A0L7KLT4</accession>
<proteinExistence type="predicted"/>
<dbReference type="Pfam" id="PF15445">
    <property type="entry name" value="ATS"/>
    <property type="match status" value="1"/>
</dbReference>